<dbReference type="GO" id="GO:0005615">
    <property type="term" value="C:extracellular space"/>
    <property type="evidence" value="ECO:0007669"/>
    <property type="project" value="TreeGrafter"/>
</dbReference>
<dbReference type="EMBL" id="WUAV01000005">
    <property type="protein sequence ID" value="KAF1751048.1"/>
    <property type="molecule type" value="Genomic_DNA"/>
</dbReference>
<dbReference type="InterPro" id="IPR029052">
    <property type="entry name" value="Metallo-depent_PP-like"/>
</dbReference>
<name>A0A6A5G7J7_CAERE</name>
<feature type="chain" id="PRO_5025491832" evidence="10">
    <location>
        <begin position="21"/>
        <end position="459"/>
    </location>
</feature>
<keyword evidence="7" id="KW-0378">Hydrolase</keyword>
<keyword evidence="9" id="KW-0325">Glycoprotein</keyword>
<feature type="signal peptide" evidence="10">
    <location>
        <begin position="1"/>
        <end position="20"/>
    </location>
</feature>
<feature type="domain" description="Sphingomyelin phosphodiesterase C-terminal" evidence="12">
    <location>
        <begin position="298"/>
        <end position="435"/>
    </location>
</feature>
<proteinExistence type="inferred from homology"/>
<dbReference type="PANTHER" id="PTHR10340:SF57">
    <property type="entry name" value="METALLOPHOS DOMAIN-CONTAINING PROTEIN"/>
    <property type="match status" value="1"/>
</dbReference>
<evidence type="ECO:0000313" key="13">
    <source>
        <dbReference type="EMBL" id="KAF1751048.1"/>
    </source>
</evidence>
<comment type="cofactor">
    <cofactor evidence="1">
        <name>Zn(2+)</name>
        <dbReference type="ChEBI" id="CHEBI:29105"/>
    </cofactor>
</comment>
<evidence type="ECO:0000256" key="4">
    <source>
        <dbReference type="ARBA" id="ARBA00022525"/>
    </source>
</evidence>
<dbReference type="RefSeq" id="XP_003112503.2">
    <property type="nucleotide sequence ID" value="XM_003112455.2"/>
</dbReference>
<evidence type="ECO:0000256" key="6">
    <source>
        <dbReference type="ARBA" id="ARBA00022729"/>
    </source>
</evidence>
<protein>
    <submittedName>
        <fullName evidence="13">Uncharacterized protein</fullName>
    </submittedName>
</protein>
<dbReference type="KEGG" id="crq:GCK72_017600"/>
<keyword evidence="4" id="KW-0964">Secreted</keyword>
<dbReference type="GeneID" id="9810518"/>
<dbReference type="PANTHER" id="PTHR10340">
    <property type="entry name" value="SPHINGOMYELIN PHOSPHODIESTERASE"/>
    <property type="match status" value="1"/>
</dbReference>
<sequence length="459" mass="52648">MWPNLLMYLLFLALPHKSAAYQVLHLADFHLDIEYSINGDNQKMCHDDGQKRNKTLGPFGDYMCDAPKPLIQHAIDESARLFPNPDLIIWTGDNVAHIDGYGWEVVLDAVNQTTSLLFSRFPNQTILPTFGNHDYAPSNGFESDSSLYTKTWELWKGKLGDENKATFLQGGYYKYRLPNATAVVLNTNLYYSANKAYVNFTNKADPADQFAFLETELAKAEKCPNRISDNCTSLVHIIAHIAPGVFEKSPNITWFRDEYNERFLNLTIRYANSIGWMIFGHHHTDTFHLIKDPLENVVQLAYMSPAVTPWFSDLPGAGANNPTFRVYETDVYSKIEDIKTYYINLDELNKNASTPFVFEYSFKDVYGITGDITPSTMSDVLEKMKTDDKLFMKYIDYNTAYWNPVMPVQEYRGAQLCSMEYADYPRYYSCLSKYTKSSDSSLKLPIFSLLAILYTEFLL</sequence>
<keyword evidence="6 10" id="KW-0732">Signal</keyword>
<comment type="similarity">
    <text evidence="3">Belongs to the acid sphingomyelinase family.</text>
</comment>
<dbReference type="Gene3D" id="3.60.21.10">
    <property type="match status" value="1"/>
</dbReference>
<dbReference type="AlphaFoldDB" id="A0A6A5G7J7"/>
<dbReference type="Pfam" id="PF19272">
    <property type="entry name" value="ASMase_C"/>
    <property type="match status" value="1"/>
</dbReference>
<evidence type="ECO:0000259" key="12">
    <source>
        <dbReference type="Pfam" id="PF19272"/>
    </source>
</evidence>
<evidence type="ECO:0000256" key="10">
    <source>
        <dbReference type="SAM" id="SignalP"/>
    </source>
</evidence>
<dbReference type="GO" id="GO:0008081">
    <property type="term" value="F:phosphoric diester hydrolase activity"/>
    <property type="evidence" value="ECO:0007669"/>
    <property type="project" value="TreeGrafter"/>
</dbReference>
<dbReference type="InterPro" id="IPR045473">
    <property type="entry name" value="ASM_C"/>
</dbReference>
<reference evidence="13 14" key="1">
    <citation type="submission" date="2019-12" db="EMBL/GenBank/DDBJ databases">
        <title>Chromosome-level assembly of the Caenorhabditis remanei genome.</title>
        <authorList>
            <person name="Teterina A.A."/>
            <person name="Willis J.H."/>
            <person name="Phillips P.C."/>
        </authorList>
    </citation>
    <scope>NUCLEOTIDE SEQUENCE [LARGE SCALE GENOMIC DNA]</scope>
    <source>
        <strain evidence="13 14">PX506</strain>
        <tissue evidence="13">Whole organism</tissue>
    </source>
</reference>
<keyword evidence="8" id="KW-0862">Zinc</keyword>
<dbReference type="CDD" id="cd00842">
    <property type="entry name" value="MPP_ASMase"/>
    <property type="match status" value="1"/>
</dbReference>
<comment type="caution">
    <text evidence="13">The sequence shown here is derived from an EMBL/GenBank/DDBJ whole genome shotgun (WGS) entry which is preliminary data.</text>
</comment>
<evidence type="ECO:0000313" key="14">
    <source>
        <dbReference type="Proteomes" id="UP000483820"/>
    </source>
</evidence>
<evidence type="ECO:0000259" key="11">
    <source>
        <dbReference type="Pfam" id="PF00149"/>
    </source>
</evidence>
<dbReference type="InterPro" id="IPR004843">
    <property type="entry name" value="Calcineurin-like_PHP"/>
</dbReference>
<evidence type="ECO:0000256" key="5">
    <source>
        <dbReference type="ARBA" id="ARBA00022723"/>
    </source>
</evidence>
<evidence type="ECO:0000256" key="2">
    <source>
        <dbReference type="ARBA" id="ARBA00004613"/>
    </source>
</evidence>
<feature type="domain" description="Calcineurin-like phosphoesterase" evidence="11">
    <location>
        <begin position="23"/>
        <end position="284"/>
    </location>
</feature>
<dbReference type="SUPFAM" id="SSF56300">
    <property type="entry name" value="Metallo-dependent phosphatases"/>
    <property type="match status" value="1"/>
</dbReference>
<dbReference type="GO" id="GO:0046872">
    <property type="term" value="F:metal ion binding"/>
    <property type="evidence" value="ECO:0007669"/>
    <property type="project" value="UniProtKB-KW"/>
</dbReference>
<gene>
    <name evidence="13" type="ORF">GCK72_017600</name>
</gene>
<comment type="subcellular location">
    <subcellularLocation>
        <location evidence="2">Secreted</location>
    </subcellularLocation>
</comment>
<dbReference type="Pfam" id="PF00149">
    <property type="entry name" value="Metallophos"/>
    <property type="match status" value="1"/>
</dbReference>
<evidence type="ECO:0000256" key="1">
    <source>
        <dbReference type="ARBA" id="ARBA00001947"/>
    </source>
</evidence>
<evidence type="ECO:0000256" key="3">
    <source>
        <dbReference type="ARBA" id="ARBA00008234"/>
    </source>
</evidence>
<dbReference type="InterPro" id="IPR041805">
    <property type="entry name" value="ASMase/PPN1_MPP"/>
</dbReference>
<evidence type="ECO:0000256" key="8">
    <source>
        <dbReference type="ARBA" id="ARBA00022833"/>
    </source>
</evidence>
<evidence type="ECO:0000256" key="7">
    <source>
        <dbReference type="ARBA" id="ARBA00022801"/>
    </source>
</evidence>
<organism evidence="13 14">
    <name type="scientific">Caenorhabditis remanei</name>
    <name type="common">Caenorhabditis vulgaris</name>
    <dbReference type="NCBI Taxonomy" id="31234"/>
    <lineage>
        <taxon>Eukaryota</taxon>
        <taxon>Metazoa</taxon>
        <taxon>Ecdysozoa</taxon>
        <taxon>Nematoda</taxon>
        <taxon>Chromadorea</taxon>
        <taxon>Rhabditida</taxon>
        <taxon>Rhabditina</taxon>
        <taxon>Rhabditomorpha</taxon>
        <taxon>Rhabditoidea</taxon>
        <taxon>Rhabditidae</taxon>
        <taxon>Peloderinae</taxon>
        <taxon>Caenorhabditis</taxon>
    </lineage>
</organism>
<keyword evidence="5" id="KW-0479">Metal-binding</keyword>
<evidence type="ECO:0000256" key="9">
    <source>
        <dbReference type="ARBA" id="ARBA00023180"/>
    </source>
</evidence>
<dbReference type="CTD" id="9810518"/>
<dbReference type="Proteomes" id="UP000483820">
    <property type="component" value="Chromosome V"/>
</dbReference>
<accession>A0A6A5G7J7</accession>